<proteinExistence type="predicted"/>
<gene>
    <name evidence="1" type="primary">96</name>
    <name evidence="1" type="ORF">SEA_VALENTINIPUFF_96</name>
</gene>
<accession>A0A386KQ80</accession>
<keyword evidence="2" id="KW-1185">Reference proteome</keyword>
<evidence type="ECO:0000313" key="2">
    <source>
        <dbReference type="Proteomes" id="UP000281993"/>
    </source>
</evidence>
<dbReference type="EMBL" id="MH825712">
    <property type="protein sequence ID" value="AYD87390.1"/>
    <property type="molecule type" value="Genomic_DNA"/>
</dbReference>
<reference evidence="1 2" key="1">
    <citation type="submission" date="2018-08" db="EMBL/GenBank/DDBJ databases">
        <authorList>
            <person name="Preder H."/>
            <person name="Servin-Meza L.A."/>
            <person name="Bonilla J.A."/>
            <person name="Klyczek K."/>
            <person name="Garlena R.A."/>
            <person name="Russell D.A."/>
            <person name="Pope W.H."/>
            <person name="Jacobs-Sera D."/>
            <person name="Hatfull G.F."/>
        </authorList>
    </citation>
    <scope>NUCLEOTIDE SEQUENCE [LARGE SCALE GENOMIC DNA]</scope>
</reference>
<evidence type="ECO:0000313" key="1">
    <source>
        <dbReference type="EMBL" id="AYD87390.1"/>
    </source>
</evidence>
<protein>
    <submittedName>
        <fullName evidence="1">Uncharacterized protein</fullName>
    </submittedName>
</protein>
<dbReference type="Proteomes" id="UP000281993">
    <property type="component" value="Segment"/>
</dbReference>
<name>A0A386KQ80_9CAUD</name>
<organism evidence="1 2">
    <name type="scientific">Microbacterium phage ValentiniPuff</name>
    <dbReference type="NCBI Taxonomy" id="2315705"/>
    <lineage>
        <taxon>Viruses</taxon>
        <taxon>Duplodnaviria</taxon>
        <taxon>Heunggongvirae</taxon>
        <taxon>Uroviricota</taxon>
        <taxon>Caudoviricetes</taxon>
        <taxon>Valentinivirus</taxon>
        <taxon>Valentinivirus valentinipuff</taxon>
    </lineage>
</organism>
<sequence length="52" mass="5751">MDWSKFWAVVIVVLSLVLLFALLIGINWLRAGGDWGCVFSQDPSLCVAVKGR</sequence>